<dbReference type="AlphaFoldDB" id="A0A6I3LSS6"/>
<evidence type="ECO:0000313" key="2">
    <source>
        <dbReference type="EMBL" id="MTG99142.1"/>
    </source>
</evidence>
<gene>
    <name evidence="2" type="ORF">GJV76_13555</name>
</gene>
<protein>
    <recommendedName>
        <fullName evidence="1">DUF7832 domain-containing protein</fullName>
    </recommendedName>
</protein>
<organism evidence="2 3">
    <name type="scientific">Myroides albus</name>
    <dbReference type="NCBI Taxonomy" id="2562892"/>
    <lineage>
        <taxon>Bacteria</taxon>
        <taxon>Pseudomonadati</taxon>
        <taxon>Bacteroidota</taxon>
        <taxon>Flavobacteriia</taxon>
        <taxon>Flavobacteriales</taxon>
        <taxon>Flavobacteriaceae</taxon>
        <taxon>Myroides</taxon>
    </lineage>
</organism>
<dbReference type="Pfam" id="PF25191">
    <property type="entry name" value="DUF7832"/>
    <property type="match status" value="1"/>
</dbReference>
<dbReference type="OrthoDB" id="4827574at2"/>
<evidence type="ECO:0000313" key="3">
    <source>
        <dbReference type="Proteomes" id="UP000438760"/>
    </source>
</evidence>
<dbReference type="RefSeq" id="WP_155093142.1">
    <property type="nucleotide sequence ID" value="NZ_CP102754.1"/>
</dbReference>
<dbReference type="Proteomes" id="UP000438760">
    <property type="component" value="Unassembled WGS sequence"/>
</dbReference>
<comment type="caution">
    <text evidence="2">The sequence shown here is derived from an EMBL/GenBank/DDBJ whole genome shotgun (WGS) entry which is preliminary data.</text>
</comment>
<sequence length="152" mass="18319">MGIVKYDDYAWHHSGEFPVDLAYERGATHIGFFFTWCVINHLVSEEPFVAFKEDLEAVRKKRLSGASFLLDHFNGRLLSVFFNEMGNNFIEDYYEDTGVFAKRVSNYLDDYIQTFHLKHPDRVYYIEDCWENYYDVEETLDHRFEQWQKTRI</sequence>
<feature type="domain" description="DUF7832" evidence="1">
    <location>
        <begin position="5"/>
        <end position="122"/>
    </location>
</feature>
<accession>A0A6I3LSS6</accession>
<dbReference type="InterPro" id="IPR057154">
    <property type="entry name" value="DUF7832"/>
</dbReference>
<proteinExistence type="predicted"/>
<reference evidence="2 3" key="1">
    <citation type="submission" date="2019-11" db="EMBL/GenBank/DDBJ databases">
        <title>Genome of Strain BIT-d1.</title>
        <authorList>
            <person name="Yang Y."/>
        </authorList>
    </citation>
    <scope>NUCLEOTIDE SEQUENCE [LARGE SCALE GENOMIC DNA]</scope>
    <source>
        <strain evidence="2 3">BIT-d1</strain>
    </source>
</reference>
<dbReference type="EMBL" id="WMJX01000046">
    <property type="protein sequence ID" value="MTG99142.1"/>
    <property type="molecule type" value="Genomic_DNA"/>
</dbReference>
<evidence type="ECO:0000259" key="1">
    <source>
        <dbReference type="Pfam" id="PF25191"/>
    </source>
</evidence>
<name>A0A6I3LSS6_9FLAO</name>
<keyword evidence="3" id="KW-1185">Reference proteome</keyword>